<evidence type="ECO:0000313" key="8">
    <source>
        <dbReference type="EMBL" id="AMD19315.1"/>
    </source>
</evidence>
<reference evidence="8 9" key="1">
    <citation type="submission" date="2016-01" db="EMBL/GenBank/DDBJ databases">
        <title>Genome sequence of the yeast Holleya sinecauda.</title>
        <authorList>
            <person name="Dietrich F.S."/>
        </authorList>
    </citation>
    <scope>NUCLEOTIDE SEQUENCE [LARGE SCALE GENOMIC DNA]</scope>
    <source>
        <strain evidence="8 9">ATCC 58844</strain>
    </source>
</reference>
<feature type="signal peptide" evidence="7">
    <location>
        <begin position="1"/>
        <end position="19"/>
    </location>
</feature>
<organism evidence="8 9">
    <name type="scientific">Eremothecium sinecaudum</name>
    <dbReference type="NCBI Taxonomy" id="45286"/>
    <lineage>
        <taxon>Eukaryota</taxon>
        <taxon>Fungi</taxon>
        <taxon>Dikarya</taxon>
        <taxon>Ascomycota</taxon>
        <taxon>Saccharomycotina</taxon>
        <taxon>Saccharomycetes</taxon>
        <taxon>Saccharomycetales</taxon>
        <taxon>Saccharomycetaceae</taxon>
        <taxon>Eremothecium</taxon>
    </lineage>
</organism>
<dbReference type="GO" id="GO:0098552">
    <property type="term" value="C:side of membrane"/>
    <property type="evidence" value="ECO:0007669"/>
    <property type="project" value="UniProtKB-KW"/>
</dbReference>
<evidence type="ECO:0000256" key="4">
    <source>
        <dbReference type="ARBA" id="ARBA00023180"/>
    </source>
</evidence>
<name>A0A109UVH6_9SACH</name>
<feature type="region of interest" description="Disordered" evidence="6">
    <location>
        <begin position="531"/>
        <end position="620"/>
    </location>
</feature>
<keyword evidence="2" id="KW-0336">GPI-anchor</keyword>
<dbReference type="OrthoDB" id="4068539at2759"/>
<dbReference type="GeneID" id="28721596"/>
<comment type="subcellular location">
    <subcellularLocation>
        <location evidence="1">Membrane</location>
        <topology evidence="1">Lipid-anchor</topology>
        <topology evidence="1">GPI-anchor</topology>
    </subcellularLocation>
</comment>
<dbReference type="AlphaFoldDB" id="A0A109UVH6"/>
<feature type="region of interest" description="Disordered" evidence="6">
    <location>
        <begin position="461"/>
        <end position="516"/>
    </location>
</feature>
<feature type="compositionally biased region" description="Polar residues" evidence="6">
    <location>
        <begin position="476"/>
        <end position="493"/>
    </location>
</feature>
<accession>A0A109UVH6</accession>
<gene>
    <name evidence="8" type="ORF">AW171_hschr21140</name>
</gene>
<dbReference type="InterPro" id="IPR025928">
    <property type="entry name" value="Flocculin_t3_rpt"/>
</dbReference>
<evidence type="ECO:0000256" key="7">
    <source>
        <dbReference type="SAM" id="SignalP"/>
    </source>
</evidence>
<evidence type="ECO:0000313" key="9">
    <source>
        <dbReference type="Proteomes" id="UP000243052"/>
    </source>
</evidence>
<feature type="compositionally biased region" description="Low complexity" evidence="6">
    <location>
        <begin position="608"/>
        <end position="620"/>
    </location>
</feature>
<evidence type="ECO:0000256" key="2">
    <source>
        <dbReference type="ARBA" id="ARBA00022622"/>
    </source>
</evidence>
<sequence length="694" mass="74641">MRLFISVILLCYTLHEAIAGFEGGQDHSPILPRRLTDHFGREFSAPVSNANSPFADESTFVEVYEAPLVKKSEVVDEVLNKTSEIGAPSESDPETPAIPAAQQGSSQIFGDLHESFTEVSELTHFTQESTLETSDAIRGSDPETSAPPENLSAAQAQEARNDAVGGDDPDATQAPDAANDTYAGHTQSGITEEQPLTNSITGDEEFSGTPVFNEAISQLTEPGITRRVPVTLTDLDGLVTVSSEDQVLSTVVTEVDGTVTVYVTWCPITDETYATYSEPYIGDPIETTQVPVTVTDPNGEVTVTSETQFLSTVITEVDGTVTIYTTWCPLTEETQTTHPESYIGNSIETIAVPVIQAYPDDLFTETSESQFRPTVTIETDIIVSSYIIVCLVTPEPIPVISESEIIDVFTDNEDTTTSTRTITVTITEIQTPITVSDTQVFISSPLNSNYESSIYTTWYPDTDPDFPSSTTDESFSESPSKQTPSIESVQYTPETDFPEPTFNPPADVPSVTITSDVPSVISPSDVPSVISPSDVPSVASPSDVPSVTSPSDDLWSTPPTLDTDVIGSGTDLDDSTTAPSSPPNIPEVTPLPYEFPSSQLSDPFVDNSTSEQPTPTPQSTITSKLTTYVVIRSTQTVSIEVFTSDILIDNEISMSFMFPSSSVSTISTMVAAGDALFERSIVLRAVAVLALWLF</sequence>
<proteinExistence type="predicted"/>
<evidence type="ECO:0000256" key="1">
    <source>
        <dbReference type="ARBA" id="ARBA00004589"/>
    </source>
</evidence>
<dbReference type="STRING" id="45286.A0A109UVH6"/>
<feature type="chain" id="PRO_5007141009" evidence="7">
    <location>
        <begin position="20"/>
        <end position="694"/>
    </location>
</feature>
<dbReference type="Pfam" id="PF13928">
    <property type="entry name" value="Flocculin_t3"/>
    <property type="match status" value="2"/>
</dbReference>
<keyword evidence="2" id="KW-0472">Membrane</keyword>
<evidence type="ECO:0000256" key="3">
    <source>
        <dbReference type="ARBA" id="ARBA00022729"/>
    </source>
</evidence>
<keyword evidence="5" id="KW-0449">Lipoprotein</keyword>
<keyword evidence="9" id="KW-1185">Reference proteome</keyword>
<feature type="region of interest" description="Disordered" evidence="6">
    <location>
        <begin position="125"/>
        <end position="207"/>
    </location>
</feature>
<dbReference type="EMBL" id="CP014242">
    <property type="protein sequence ID" value="AMD19315.1"/>
    <property type="molecule type" value="Genomic_DNA"/>
</dbReference>
<keyword evidence="3 7" id="KW-0732">Signal</keyword>
<dbReference type="RefSeq" id="XP_017986311.1">
    <property type="nucleotide sequence ID" value="XM_018130822.1"/>
</dbReference>
<feature type="compositionally biased region" description="Low complexity" evidence="6">
    <location>
        <begin position="531"/>
        <end position="553"/>
    </location>
</feature>
<feature type="compositionally biased region" description="Low complexity" evidence="6">
    <location>
        <begin position="171"/>
        <end position="181"/>
    </location>
</feature>
<protein>
    <submittedName>
        <fullName evidence="8">HBR414Wp</fullName>
    </submittedName>
</protein>
<feature type="compositionally biased region" description="Polar residues" evidence="6">
    <location>
        <begin position="184"/>
        <end position="201"/>
    </location>
</feature>
<evidence type="ECO:0000256" key="6">
    <source>
        <dbReference type="SAM" id="MobiDB-lite"/>
    </source>
</evidence>
<keyword evidence="4" id="KW-0325">Glycoprotein</keyword>
<dbReference type="Proteomes" id="UP000243052">
    <property type="component" value="Chromosome ii"/>
</dbReference>
<evidence type="ECO:0000256" key="5">
    <source>
        <dbReference type="ARBA" id="ARBA00023288"/>
    </source>
</evidence>